<dbReference type="OrthoDB" id="1746000at2759"/>
<dbReference type="Proteomes" id="UP000626092">
    <property type="component" value="Unassembled WGS sequence"/>
</dbReference>
<sequence length="89" mass="10290">MCFPRGYGAQKKVKACMEEFQKLHAFHHVRTVSSVLDSISELMEKRLVGVLLAVKEVYRRWRFVDGTEQEESEEKEFATGEDCSDDETS</sequence>
<gene>
    <name evidence="3" type="ORF">RHSIM_Rhsim03G0002800</name>
    <name evidence="2" type="ORF">RHSIM_RhsimUnG0014000</name>
</gene>
<evidence type="ECO:0000256" key="1">
    <source>
        <dbReference type="SAM" id="MobiDB-lite"/>
    </source>
</evidence>
<feature type="region of interest" description="Disordered" evidence="1">
    <location>
        <begin position="67"/>
        <end position="89"/>
    </location>
</feature>
<dbReference type="AlphaFoldDB" id="A0A834LS72"/>
<dbReference type="EMBL" id="WJXA01000045">
    <property type="protein sequence ID" value="KAF7116803.1"/>
    <property type="molecule type" value="Genomic_DNA"/>
</dbReference>
<dbReference type="EMBL" id="WJXA01000003">
    <property type="protein sequence ID" value="KAF7148287.1"/>
    <property type="molecule type" value="Genomic_DNA"/>
</dbReference>
<reference evidence="3" key="1">
    <citation type="submission" date="2019-11" db="EMBL/GenBank/DDBJ databases">
        <authorList>
            <person name="Liu Y."/>
            <person name="Hou J."/>
            <person name="Li T.-Q."/>
            <person name="Guan C.-H."/>
            <person name="Wu X."/>
            <person name="Wu H.-Z."/>
            <person name="Ling F."/>
            <person name="Zhang R."/>
            <person name="Shi X.-G."/>
            <person name="Ren J.-P."/>
            <person name="Chen E.-F."/>
            <person name="Sun J.-M."/>
        </authorList>
    </citation>
    <scope>NUCLEOTIDE SEQUENCE</scope>
    <source>
        <strain evidence="3">Adult_tree_wgs_1</strain>
        <tissue evidence="3">Leaves</tissue>
    </source>
</reference>
<evidence type="ECO:0000313" key="3">
    <source>
        <dbReference type="EMBL" id="KAF7148287.1"/>
    </source>
</evidence>
<accession>A0A834LS72</accession>
<organism evidence="3 4">
    <name type="scientific">Rhododendron simsii</name>
    <name type="common">Sims's rhododendron</name>
    <dbReference type="NCBI Taxonomy" id="118357"/>
    <lineage>
        <taxon>Eukaryota</taxon>
        <taxon>Viridiplantae</taxon>
        <taxon>Streptophyta</taxon>
        <taxon>Embryophyta</taxon>
        <taxon>Tracheophyta</taxon>
        <taxon>Spermatophyta</taxon>
        <taxon>Magnoliopsida</taxon>
        <taxon>eudicotyledons</taxon>
        <taxon>Gunneridae</taxon>
        <taxon>Pentapetalae</taxon>
        <taxon>asterids</taxon>
        <taxon>Ericales</taxon>
        <taxon>Ericaceae</taxon>
        <taxon>Ericoideae</taxon>
        <taxon>Rhodoreae</taxon>
        <taxon>Rhododendron</taxon>
    </lineage>
</organism>
<keyword evidence="4" id="KW-1185">Reference proteome</keyword>
<name>A0A834LS72_RHOSS</name>
<evidence type="ECO:0000313" key="2">
    <source>
        <dbReference type="EMBL" id="KAF7116803.1"/>
    </source>
</evidence>
<comment type="caution">
    <text evidence="3">The sequence shown here is derived from an EMBL/GenBank/DDBJ whole genome shotgun (WGS) entry which is preliminary data.</text>
</comment>
<protein>
    <submittedName>
        <fullName evidence="3">Uncharacterized protein</fullName>
    </submittedName>
</protein>
<evidence type="ECO:0000313" key="4">
    <source>
        <dbReference type="Proteomes" id="UP000626092"/>
    </source>
</evidence>
<proteinExistence type="predicted"/>